<sequence>MNKGEINDTSDPVLIRNLTGTAVTEVDSRTTGSFGDVEGLVNMTAGGRSCSFSSLALLTLALAFCLAWTRRSGVRTFAATWRSPFSGSPCHAQKPPVCWQGKHQSSLLRGRLVKDVICDLAGGTDVTNKLSSAFGVHCWRCAHSGCEDFDHQGSQAEVREKHVGQKVSVLSSQNDPLGVSSDDGFLNGTNAERKTLESKGGMEFVEVVAFSSHAHVLRVVPYVLCSIKKPRKSEQILYPELNVLVEKTKTPPCSADVTLLDTDYEISVVTGICGKNRRSQKFSTHA</sequence>
<evidence type="ECO:0000313" key="1">
    <source>
        <dbReference type="EMBL" id="CAD7279027.1"/>
    </source>
</evidence>
<name>A0A7R9GE30_9CRUS</name>
<accession>A0A7R9GE30</accession>
<keyword evidence="2" id="KW-1185">Reference proteome</keyword>
<dbReference type="EMBL" id="CAJPEX010001443">
    <property type="protein sequence ID" value="CAG0919179.1"/>
    <property type="molecule type" value="Genomic_DNA"/>
</dbReference>
<protein>
    <submittedName>
        <fullName evidence="1">Uncharacterized protein</fullName>
    </submittedName>
</protein>
<proteinExistence type="predicted"/>
<evidence type="ECO:0000313" key="2">
    <source>
        <dbReference type="Proteomes" id="UP000678499"/>
    </source>
</evidence>
<dbReference type="AlphaFoldDB" id="A0A7R9GE30"/>
<reference evidence="1" key="1">
    <citation type="submission" date="2020-11" db="EMBL/GenBank/DDBJ databases">
        <authorList>
            <person name="Tran Van P."/>
        </authorList>
    </citation>
    <scope>NUCLEOTIDE SEQUENCE</scope>
</reference>
<gene>
    <name evidence="1" type="ORF">NMOB1V02_LOCUS6713</name>
</gene>
<dbReference type="EMBL" id="OA883480">
    <property type="protein sequence ID" value="CAD7279027.1"/>
    <property type="molecule type" value="Genomic_DNA"/>
</dbReference>
<organism evidence="1">
    <name type="scientific">Notodromas monacha</name>
    <dbReference type="NCBI Taxonomy" id="399045"/>
    <lineage>
        <taxon>Eukaryota</taxon>
        <taxon>Metazoa</taxon>
        <taxon>Ecdysozoa</taxon>
        <taxon>Arthropoda</taxon>
        <taxon>Crustacea</taxon>
        <taxon>Oligostraca</taxon>
        <taxon>Ostracoda</taxon>
        <taxon>Podocopa</taxon>
        <taxon>Podocopida</taxon>
        <taxon>Cypridocopina</taxon>
        <taxon>Cypridoidea</taxon>
        <taxon>Cyprididae</taxon>
        <taxon>Notodromas</taxon>
    </lineage>
</organism>
<dbReference type="Proteomes" id="UP000678499">
    <property type="component" value="Unassembled WGS sequence"/>
</dbReference>